<dbReference type="Pfam" id="PF19279">
    <property type="entry name" value="YegS_C"/>
    <property type="match status" value="1"/>
</dbReference>
<evidence type="ECO:0000313" key="13">
    <source>
        <dbReference type="Proteomes" id="UP000050996"/>
    </source>
</evidence>
<dbReference type="InterPro" id="IPR050187">
    <property type="entry name" value="Lipid_Phosphate_FormReg"/>
</dbReference>
<dbReference type="NCBIfam" id="TIGR00147">
    <property type="entry name" value="YegS/Rv2252/BmrU family lipid kinase"/>
    <property type="match status" value="1"/>
</dbReference>
<evidence type="ECO:0000256" key="2">
    <source>
        <dbReference type="ARBA" id="ARBA00005983"/>
    </source>
</evidence>
<evidence type="ECO:0000256" key="1">
    <source>
        <dbReference type="ARBA" id="ARBA00001946"/>
    </source>
</evidence>
<keyword evidence="7" id="KW-0067">ATP-binding</keyword>
<accession>A0A0Q3VKH8</accession>
<evidence type="ECO:0000256" key="6">
    <source>
        <dbReference type="ARBA" id="ARBA00022777"/>
    </source>
</evidence>
<dbReference type="InterPro" id="IPR005218">
    <property type="entry name" value="Diacylglycerol/lipid_kinase"/>
</dbReference>
<dbReference type="InterPro" id="IPR045540">
    <property type="entry name" value="YegS/DAGK_C"/>
</dbReference>
<dbReference type="SUPFAM" id="SSF111331">
    <property type="entry name" value="NAD kinase/diacylglycerol kinase-like"/>
    <property type="match status" value="1"/>
</dbReference>
<keyword evidence="8" id="KW-0443">Lipid metabolism</keyword>
<sequence length="315" mass="35187">MKKLYFIINPQAKNGRCQKVWRKLEKILDEQNISYEAFFTAYHGHGKEIVQLISEKETGKKVVIVVVGGDGTMHEVVNGAVVNKHIQLAYIPGGSGNDFSRGFGIPRNPVAALYHLLRQLKEEASLIDLGRITNKDEEYIYFVNNMGVGLDAHIARKVNLSKIKKLLNRVSLGKLVYVYFLLKSVFTYQRSSIEIIIDGKKIAFDSTWFVTVSNQPFFGGGMKISPNASPFDGQLNITVVHNLSRLKLLFVFITVFWGGHVAFKEVETFTGSEIRISSPDSIQAHADGEDIGCTPLTTITCRRFLPILSKASGME</sequence>
<feature type="domain" description="DAGKc" evidence="11">
    <location>
        <begin position="1"/>
        <end position="136"/>
    </location>
</feature>
<dbReference type="InterPro" id="IPR017438">
    <property type="entry name" value="ATP-NAD_kinase_N"/>
</dbReference>
<keyword evidence="3" id="KW-0444">Lipid biosynthesis</keyword>
<keyword evidence="6 12" id="KW-0418">Kinase</keyword>
<evidence type="ECO:0000256" key="10">
    <source>
        <dbReference type="ARBA" id="ARBA00023264"/>
    </source>
</evidence>
<dbReference type="GO" id="GO:0008654">
    <property type="term" value="P:phospholipid biosynthetic process"/>
    <property type="evidence" value="ECO:0007669"/>
    <property type="project" value="UniProtKB-KW"/>
</dbReference>
<dbReference type="InterPro" id="IPR001206">
    <property type="entry name" value="Diacylglycerol_kinase_cat_dom"/>
</dbReference>
<gene>
    <name evidence="12" type="ORF">AN957_21215</name>
</gene>
<evidence type="ECO:0000256" key="9">
    <source>
        <dbReference type="ARBA" id="ARBA00023209"/>
    </source>
</evidence>
<reference evidence="12 13" key="1">
    <citation type="submission" date="2015-09" db="EMBL/GenBank/DDBJ databases">
        <title>Genome sequencing project for genomic taxonomy and phylogenomics of Bacillus-like bacteria.</title>
        <authorList>
            <person name="Liu B."/>
            <person name="Wang J."/>
            <person name="Zhu Y."/>
            <person name="Liu G."/>
            <person name="Chen Q."/>
            <person name="Chen Z."/>
            <person name="Lan J."/>
            <person name="Che J."/>
            <person name="Ge C."/>
            <person name="Shi H."/>
            <person name="Pan Z."/>
            <person name="Liu X."/>
        </authorList>
    </citation>
    <scope>NUCLEOTIDE SEQUENCE [LARGE SCALE GENOMIC DNA]</scope>
    <source>
        <strain evidence="12 13">FJAT-18043</strain>
    </source>
</reference>
<dbReference type="Gene3D" id="2.60.200.40">
    <property type="match status" value="1"/>
</dbReference>
<organism evidence="12 13">
    <name type="scientific">Cytobacillus solani</name>
    <dbReference type="NCBI Taxonomy" id="1637975"/>
    <lineage>
        <taxon>Bacteria</taxon>
        <taxon>Bacillati</taxon>
        <taxon>Bacillota</taxon>
        <taxon>Bacilli</taxon>
        <taxon>Bacillales</taxon>
        <taxon>Bacillaceae</taxon>
        <taxon>Cytobacillus</taxon>
    </lineage>
</organism>
<proteinExistence type="inferred from homology"/>
<dbReference type="GO" id="GO:0016301">
    <property type="term" value="F:kinase activity"/>
    <property type="evidence" value="ECO:0007669"/>
    <property type="project" value="UniProtKB-KW"/>
</dbReference>
<dbReference type="EMBL" id="LJIX01000006">
    <property type="protein sequence ID" value="KQL22015.1"/>
    <property type="molecule type" value="Genomic_DNA"/>
</dbReference>
<dbReference type="SMART" id="SM00046">
    <property type="entry name" value="DAGKc"/>
    <property type="match status" value="1"/>
</dbReference>
<keyword evidence="13" id="KW-1185">Reference proteome</keyword>
<evidence type="ECO:0000313" key="12">
    <source>
        <dbReference type="EMBL" id="KQL22015.1"/>
    </source>
</evidence>
<comment type="similarity">
    <text evidence="2">Belongs to the diacylglycerol/lipid kinase family.</text>
</comment>
<dbReference type="GO" id="GO:0005524">
    <property type="term" value="F:ATP binding"/>
    <property type="evidence" value="ECO:0007669"/>
    <property type="project" value="UniProtKB-KW"/>
</dbReference>
<dbReference type="STRING" id="1637975.AN957_21215"/>
<keyword evidence="4" id="KW-0808">Transferase</keyword>
<keyword evidence="5" id="KW-0547">Nucleotide-binding</keyword>
<comment type="caution">
    <text evidence="12">The sequence shown here is derived from an EMBL/GenBank/DDBJ whole genome shotgun (WGS) entry which is preliminary data.</text>
</comment>
<dbReference type="PROSITE" id="PS50146">
    <property type="entry name" value="DAGK"/>
    <property type="match status" value="1"/>
</dbReference>
<dbReference type="AlphaFoldDB" id="A0A0Q3VKH8"/>
<dbReference type="Gene3D" id="3.40.50.10330">
    <property type="entry name" value="Probable inorganic polyphosphate/atp-NAD kinase, domain 1"/>
    <property type="match status" value="1"/>
</dbReference>
<comment type="cofactor">
    <cofactor evidence="1">
        <name>Mg(2+)</name>
        <dbReference type="ChEBI" id="CHEBI:18420"/>
    </cofactor>
</comment>
<evidence type="ECO:0000256" key="4">
    <source>
        <dbReference type="ARBA" id="ARBA00022679"/>
    </source>
</evidence>
<keyword evidence="10" id="KW-1208">Phospholipid metabolism</keyword>
<dbReference type="InterPro" id="IPR016064">
    <property type="entry name" value="NAD/diacylglycerol_kinase_sf"/>
</dbReference>
<evidence type="ECO:0000256" key="5">
    <source>
        <dbReference type="ARBA" id="ARBA00022741"/>
    </source>
</evidence>
<dbReference type="Pfam" id="PF00781">
    <property type="entry name" value="DAGK_cat"/>
    <property type="match status" value="1"/>
</dbReference>
<evidence type="ECO:0000256" key="3">
    <source>
        <dbReference type="ARBA" id="ARBA00022516"/>
    </source>
</evidence>
<evidence type="ECO:0000256" key="7">
    <source>
        <dbReference type="ARBA" id="ARBA00022840"/>
    </source>
</evidence>
<name>A0A0Q3VKH8_9BACI</name>
<dbReference type="PANTHER" id="PTHR12358">
    <property type="entry name" value="SPHINGOSINE KINASE"/>
    <property type="match status" value="1"/>
</dbReference>
<protein>
    <submittedName>
        <fullName evidence="12">Diacylglycerol kinase</fullName>
    </submittedName>
</protein>
<evidence type="ECO:0000259" key="11">
    <source>
        <dbReference type="PROSITE" id="PS50146"/>
    </source>
</evidence>
<dbReference type="PANTHER" id="PTHR12358:SF54">
    <property type="entry name" value="SPHINGOSINE KINASE RELATED PROTEIN"/>
    <property type="match status" value="1"/>
</dbReference>
<keyword evidence="9" id="KW-0594">Phospholipid biosynthesis</keyword>
<evidence type="ECO:0000256" key="8">
    <source>
        <dbReference type="ARBA" id="ARBA00023098"/>
    </source>
</evidence>
<dbReference type="PATRIC" id="fig|1637975.4.peg.4223"/>
<dbReference type="RefSeq" id="WP_053477611.1">
    <property type="nucleotide sequence ID" value="NZ_CP041305.1"/>
</dbReference>
<dbReference type="Proteomes" id="UP000050996">
    <property type="component" value="Unassembled WGS sequence"/>
</dbReference>